<reference evidence="1 2" key="1">
    <citation type="submission" date="2014-07" db="EMBL/GenBank/DDBJ databases">
        <title>Expanding our view of genomic diversity in Candidatus Accumulibacter clades.</title>
        <authorList>
            <person name="Skennerton C.T."/>
            <person name="Barr J.J."/>
            <person name="Slater F.R."/>
            <person name="Bond P.L."/>
            <person name="Tyson G.W."/>
        </authorList>
    </citation>
    <scope>NUCLEOTIDE SEQUENCE [LARGE SCALE GENOMIC DNA]</scope>
    <source>
        <strain evidence="2">SK-01</strain>
    </source>
</reference>
<gene>
    <name evidence="1" type="ORF">CAPSK01_001055</name>
</gene>
<evidence type="ECO:0000313" key="1">
    <source>
        <dbReference type="EMBL" id="KFB69309.1"/>
    </source>
</evidence>
<evidence type="ECO:0000313" key="2">
    <source>
        <dbReference type="Proteomes" id="UP000019812"/>
    </source>
</evidence>
<accession>A0A084Y3L5</accession>
<dbReference type="Proteomes" id="UP000019812">
    <property type="component" value="Unassembled WGS sequence"/>
</dbReference>
<proteinExistence type="predicted"/>
<protein>
    <submittedName>
        <fullName evidence="1">Uncharacterized protein</fullName>
    </submittedName>
</protein>
<dbReference type="EMBL" id="JDSS02000016">
    <property type="protein sequence ID" value="KFB69309.1"/>
    <property type="molecule type" value="Genomic_DNA"/>
</dbReference>
<dbReference type="AlphaFoldDB" id="A0A084Y3L5"/>
<organism evidence="1 2">
    <name type="scientific">Candidatus Accumulibacter vicinus</name>
    <dbReference type="NCBI Taxonomy" id="2954382"/>
    <lineage>
        <taxon>Bacteria</taxon>
        <taxon>Pseudomonadati</taxon>
        <taxon>Pseudomonadota</taxon>
        <taxon>Betaproteobacteria</taxon>
        <taxon>Candidatus Accumulibacter</taxon>
    </lineage>
</organism>
<comment type="caution">
    <text evidence="1">The sequence shown here is derived from an EMBL/GenBank/DDBJ whole genome shotgun (WGS) entry which is preliminary data.</text>
</comment>
<name>A0A084Y3L5_9PROT</name>
<sequence length="73" mass="8018">MPAEGDDPVALPFQTDPVERLPGRVREQAPAGQLTAFRTPVDLVQRGAKTGFRCRGELPRERGGGRQQLLHGR</sequence>